<dbReference type="Proteomes" id="UP000529795">
    <property type="component" value="Unassembled WGS sequence"/>
</dbReference>
<reference evidence="2 3" key="1">
    <citation type="submission" date="2020-08" db="EMBL/GenBank/DDBJ databases">
        <title>Genomic Encyclopedia of Type Strains, Phase IV (KMG-IV): sequencing the most valuable type-strain genomes for metagenomic binning, comparative biology and taxonomic classification.</title>
        <authorList>
            <person name="Goeker M."/>
        </authorList>
    </citation>
    <scope>NUCLEOTIDE SEQUENCE [LARGE SCALE GENOMIC DNA]</scope>
    <source>
        <strain evidence="2 3">YC6723</strain>
    </source>
</reference>
<dbReference type="RefSeq" id="WP_183987232.1">
    <property type="nucleotide sequence ID" value="NZ_JACIEV010000016.1"/>
</dbReference>
<keyword evidence="3" id="KW-1185">Reference proteome</keyword>
<proteinExistence type="predicted"/>
<accession>A0A840FC50</accession>
<gene>
    <name evidence="2" type="ORF">GGQ80_003515</name>
</gene>
<evidence type="ECO:0000256" key="1">
    <source>
        <dbReference type="SAM" id="SignalP"/>
    </source>
</evidence>
<keyword evidence="1" id="KW-0732">Signal</keyword>
<comment type="caution">
    <text evidence="2">The sequence shown here is derived from an EMBL/GenBank/DDBJ whole genome shotgun (WGS) entry which is preliminary data.</text>
</comment>
<evidence type="ECO:0000313" key="2">
    <source>
        <dbReference type="EMBL" id="MBB4155590.1"/>
    </source>
</evidence>
<feature type="chain" id="PRO_5032427991" evidence="1">
    <location>
        <begin position="21"/>
        <end position="173"/>
    </location>
</feature>
<dbReference type="AlphaFoldDB" id="A0A840FC50"/>
<name>A0A840FC50_9SPHN</name>
<protein>
    <submittedName>
        <fullName evidence="2">Uncharacterized protein</fullName>
    </submittedName>
</protein>
<feature type="signal peptide" evidence="1">
    <location>
        <begin position="1"/>
        <end position="20"/>
    </location>
</feature>
<organism evidence="2 3">
    <name type="scientific">Sphingomonas jinjuensis</name>
    <dbReference type="NCBI Taxonomy" id="535907"/>
    <lineage>
        <taxon>Bacteria</taxon>
        <taxon>Pseudomonadati</taxon>
        <taxon>Pseudomonadota</taxon>
        <taxon>Alphaproteobacteria</taxon>
        <taxon>Sphingomonadales</taxon>
        <taxon>Sphingomonadaceae</taxon>
        <taxon>Sphingomonas</taxon>
    </lineage>
</organism>
<evidence type="ECO:0000313" key="3">
    <source>
        <dbReference type="Proteomes" id="UP000529795"/>
    </source>
</evidence>
<sequence length="173" mass="19242">MFVRNLAFIILVMLPCPLAAQDKPPPPATPYPPPPPPVAETEVVKSALSRLLDCFAPGTTNARDAAVRASEALQSVAGTQEWLEAREIVGAYVEQRRVQRRCISDVTTLREQIPFTEQDDRAIRYSLQIYGYEWLRGAEVEAAILRRLAGLAADTENEVEMLFFPPTAPCDCR</sequence>
<dbReference type="EMBL" id="JACIEV010000016">
    <property type="protein sequence ID" value="MBB4155590.1"/>
    <property type="molecule type" value="Genomic_DNA"/>
</dbReference>